<evidence type="ECO:0000313" key="1">
    <source>
        <dbReference type="EMBL" id="MYM23265.1"/>
    </source>
</evidence>
<dbReference type="Proteomes" id="UP000479335">
    <property type="component" value="Unassembled WGS sequence"/>
</dbReference>
<dbReference type="RefSeq" id="WP_161006757.1">
    <property type="nucleotide sequence ID" value="NZ_WWCN01000006.1"/>
</dbReference>
<keyword evidence="2" id="KW-1185">Reference proteome</keyword>
<protein>
    <submittedName>
        <fullName evidence="1">Uncharacterized protein</fullName>
    </submittedName>
</protein>
<dbReference type="AlphaFoldDB" id="A0A6L8K898"/>
<evidence type="ECO:0000313" key="2">
    <source>
        <dbReference type="Proteomes" id="UP000479335"/>
    </source>
</evidence>
<reference evidence="1 2" key="1">
    <citation type="submission" date="2019-12" db="EMBL/GenBank/DDBJ databases">
        <title>Novel species isolated from a subtropical stream in China.</title>
        <authorList>
            <person name="Lu H."/>
        </authorList>
    </citation>
    <scope>NUCLEOTIDE SEQUENCE [LARGE SCALE GENOMIC DNA]</scope>
    <source>
        <strain evidence="1 2">FT135W</strain>
    </source>
</reference>
<dbReference type="EMBL" id="WWCN01000006">
    <property type="protein sequence ID" value="MYM23265.1"/>
    <property type="molecule type" value="Genomic_DNA"/>
</dbReference>
<proteinExistence type="predicted"/>
<accession>A0A6L8K898</accession>
<organism evidence="1 2">
    <name type="scientific">Duganella flavida</name>
    <dbReference type="NCBI Taxonomy" id="2692175"/>
    <lineage>
        <taxon>Bacteria</taxon>
        <taxon>Pseudomonadati</taxon>
        <taxon>Pseudomonadota</taxon>
        <taxon>Betaproteobacteria</taxon>
        <taxon>Burkholderiales</taxon>
        <taxon>Oxalobacteraceae</taxon>
        <taxon>Telluria group</taxon>
        <taxon>Duganella</taxon>
    </lineage>
</organism>
<sequence length="580" mass="62654">MKNPKTKVSATIAIVGAKPSARAPVKSHPIATGTKIAASVKSKPVVAKVRAVSSAKLKAVATTAKVAASAKSKPIATKAKAGAPIPVKAVPARPKAVAAKAATSSKPKTATTLSKASATAPGSVSITSIGNPFTYFVPATAKSATFKKRRKNGGYKAPQDFLDKNFTKTVKAPFTKARSRRTLDGHCVIFPAEVRIAAIQCGYGPEDFWTPRLAMSAGEGAALKRFLISRLEMVVSCVEDNGKKDWKVSKFYEHLEPSDKQVCSFIFGGIGTFLVAQKWLHVGGDKLKFVLHKSLYTKALVPSIGAKSPDYLVNGKATGWHVFESKGGAKNDRPTRILQGLEQLSQELEIGWTLTSLKPTKSAVCVHTSVDANEVLEVLAVDPPAKRHGAKIKAVKSLLLLEEVCKLLLILDTIDLFCGLTRTSTPMDEMDGAWSFKNSDFLGGVEVGIPNVYLKYEALVRVRVAVYLAADEAHREARTYGKNASDIFYDKLDSLGFNGALSQPYGDWTIEHIAKNLDDWGDNCRTECAKNLKMKELAAQVWWSDSDQSVAKMTAAGFNFTFGGMCIRGRNNPMKRSEVD</sequence>
<comment type="caution">
    <text evidence="1">The sequence shown here is derived from an EMBL/GenBank/DDBJ whole genome shotgun (WGS) entry which is preliminary data.</text>
</comment>
<name>A0A6L8K898_9BURK</name>
<gene>
    <name evidence="1" type="ORF">GTP46_11470</name>
</gene>